<dbReference type="SUPFAM" id="SSF54909">
    <property type="entry name" value="Dimeric alpha+beta barrel"/>
    <property type="match status" value="1"/>
</dbReference>
<dbReference type="PANTHER" id="PTHR35174:SF3">
    <property type="entry name" value="BLL7171 PROTEIN"/>
    <property type="match status" value="1"/>
</dbReference>
<proteinExistence type="inferred from homology"/>
<dbReference type="RefSeq" id="WP_241042426.1">
    <property type="nucleotide sequence ID" value="NZ_BAAAJF010000016.1"/>
</dbReference>
<evidence type="ECO:0000313" key="3">
    <source>
        <dbReference type="EMBL" id="MCH6171626.1"/>
    </source>
</evidence>
<comment type="caution">
    <text evidence="3">The sequence shown here is derived from an EMBL/GenBank/DDBJ whole genome shotgun (WGS) entry which is preliminary data.</text>
</comment>
<feature type="domain" description="YCII-related" evidence="2">
    <location>
        <begin position="1"/>
        <end position="104"/>
    </location>
</feature>
<name>A0ABS9TT11_9PSEU</name>
<protein>
    <submittedName>
        <fullName evidence="3">YciI family protein</fullName>
    </submittedName>
</protein>
<sequence length="121" mass="12975">MKYMLIMQVNPAAFDALTEEQREQVMTGHGAFMETIKASGEMVETHALADPAQSVAVRGRGSVPVVTDGPFVETKEFMGGFYVVECATRERAIELAGLIPDSSVDGLGVEVRPIVFSAGPQ</sequence>
<dbReference type="Proteomes" id="UP001299970">
    <property type="component" value="Unassembled WGS sequence"/>
</dbReference>
<evidence type="ECO:0000259" key="2">
    <source>
        <dbReference type="Pfam" id="PF03795"/>
    </source>
</evidence>
<dbReference type="Gene3D" id="3.30.70.1060">
    <property type="entry name" value="Dimeric alpha+beta barrel"/>
    <property type="match status" value="1"/>
</dbReference>
<dbReference type="InterPro" id="IPR005545">
    <property type="entry name" value="YCII"/>
</dbReference>
<gene>
    <name evidence="3" type="ORF">MMF94_38565</name>
</gene>
<dbReference type="Pfam" id="PF03795">
    <property type="entry name" value="YCII"/>
    <property type="match status" value="1"/>
</dbReference>
<evidence type="ECO:0000313" key="4">
    <source>
        <dbReference type="Proteomes" id="UP001299970"/>
    </source>
</evidence>
<reference evidence="3 4" key="1">
    <citation type="submission" date="2022-03" db="EMBL/GenBank/DDBJ databases">
        <title>Pseudonocardia alaer sp. nov., a novel actinomycete isolated from reed forest soil.</title>
        <authorList>
            <person name="Wang L."/>
        </authorList>
    </citation>
    <scope>NUCLEOTIDE SEQUENCE [LARGE SCALE GENOMIC DNA]</scope>
    <source>
        <strain evidence="3 4">Y-16303</strain>
    </source>
</reference>
<dbReference type="EMBL" id="JAKXMK010000046">
    <property type="protein sequence ID" value="MCH6171626.1"/>
    <property type="molecule type" value="Genomic_DNA"/>
</dbReference>
<dbReference type="PANTHER" id="PTHR35174">
    <property type="entry name" value="BLL7171 PROTEIN-RELATED"/>
    <property type="match status" value="1"/>
</dbReference>
<organism evidence="3 4">
    <name type="scientific">Pseudonocardia alaniniphila</name>
    <dbReference type="NCBI Taxonomy" id="75291"/>
    <lineage>
        <taxon>Bacteria</taxon>
        <taxon>Bacillati</taxon>
        <taxon>Actinomycetota</taxon>
        <taxon>Actinomycetes</taxon>
        <taxon>Pseudonocardiales</taxon>
        <taxon>Pseudonocardiaceae</taxon>
        <taxon>Pseudonocardia</taxon>
    </lineage>
</organism>
<accession>A0ABS9TT11</accession>
<comment type="similarity">
    <text evidence="1">Belongs to the YciI family.</text>
</comment>
<evidence type="ECO:0000256" key="1">
    <source>
        <dbReference type="ARBA" id="ARBA00007689"/>
    </source>
</evidence>
<keyword evidence="4" id="KW-1185">Reference proteome</keyword>
<dbReference type="InterPro" id="IPR011008">
    <property type="entry name" value="Dimeric_a/b-barrel"/>
</dbReference>